<proteinExistence type="predicted"/>
<organism evidence="1 2">
    <name type="scientific">Arthrobacter mangrovi</name>
    <dbReference type="NCBI Taxonomy" id="2966350"/>
    <lineage>
        <taxon>Bacteria</taxon>
        <taxon>Bacillati</taxon>
        <taxon>Actinomycetota</taxon>
        <taxon>Actinomycetes</taxon>
        <taxon>Micrococcales</taxon>
        <taxon>Micrococcaceae</taxon>
        <taxon>Arthrobacter</taxon>
    </lineage>
</organism>
<dbReference type="InterPro" id="IPR043148">
    <property type="entry name" value="TagF_C"/>
</dbReference>
<dbReference type="Proteomes" id="UP001209654">
    <property type="component" value="Unassembled WGS sequence"/>
</dbReference>
<protein>
    <submittedName>
        <fullName evidence="1">Glycosyl transferase</fullName>
    </submittedName>
</protein>
<accession>A0ABQ5MX42</accession>
<evidence type="ECO:0000313" key="1">
    <source>
        <dbReference type="EMBL" id="GLB68566.1"/>
    </source>
</evidence>
<sequence length="407" mass="44354">MPRIEQFRRALKVLSDHASNLLLERRVRQRLASAAPAAGQKYDAVIYFADDVASTYQVRQWFGPMSRLARTHPVAVLCHRPSTAGALLEDAPLPVYLVTGIAQVEEFVQAHGVRVVFYVNNNQANFTVLRLTSPIHIHLSHGESDKISMASNQLKAYDHCFIAGEASRRRIEAAVRHLRPGSLVEVGRPQLDDSLDGADGRAPEGRTGTTRRATVLYAPTWEGDRPAMAYGSLVSHGPALVEAILASGEYRLIFRPHPRSGTRLPAHGQVRERISAMIKAAVIAEPEAGHYVDDRPDFEKAMSEADICVCDISAMAMDWLPRGKPLLVTRPADPGAAVDRNGIAGVVPLLGSGDSGNIVQVLHDLEAAPVSQDQADLVRRIFGDTSPYASTRRFISAFERALAEAGL</sequence>
<dbReference type="Gene3D" id="3.40.50.12580">
    <property type="match status" value="1"/>
</dbReference>
<dbReference type="Pfam" id="PF04464">
    <property type="entry name" value="Glyphos_transf"/>
    <property type="match status" value="1"/>
</dbReference>
<dbReference type="EMBL" id="BRVS01000018">
    <property type="protein sequence ID" value="GLB68566.1"/>
    <property type="molecule type" value="Genomic_DNA"/>
</dbReference>
<gene>
    <name evidence="1" type="ORF">AHIS1636_30080</name>
</gene>
<dbReference type="InterPro" id="IPR007554">
    <property type="entry name" value="Glycerophosphate_synth"/>
</dbReference>
<evidence type="ECO:0000313" key="2">
    <source>
        <dbReference type="Proteomes" id="UP001209654"/>
    </source>
</evidence>
<dbReference type="GO" id="GO:0016740">
    <property type="term" value="F:transferase activity"/>
    <property type="evidence" value="ECO:0007669"/>
    <property type="project" value="UniProtKB-KW"/>
</dbReference>
<reference evidence="1 2" key="1">
    <citation type="journal article" date="2023" name="Int. J. Syst. Evol. Microbiol.">
        <title>Arthrobacter mangrovi sp. nov., an actinobacterium isolated from the rhizosphere of a mangrove.</title>
        <authorList>
            <person name="Hamada M."/>
            <person name="Saitou S."/>
            <person name="Enomoto N."/>
            <person name="Nanri K."/>
            <person name="Hidaka K."/>
            <person name="Miura T."/>
            <person name="Tamura T."/>
        </authorList>
    </citation>
    <scope>NUCLEOTIDE SEQUENCE [LARGE SCALE GENOMIC DNA]</scope>
    <source>
        <strain evidence="1 2">NBRC 112813</strain>
    </source>
</reference>
<dbReference type="SUPFAM" id="SSF53756">
    <property type="entry name" value="UDP-Glycosyltransferase/glycogen phosphorylase"/>
    <property type="match status" value="1"/>
</dbReference>
<dbReference type="RefSeq" id="WP_264796650.1">
    <property type="nucleotide sequence ID" value="NZ_BRVS01000018.1"/>
</dbReference>
<comment type="caution">
    <text evidence="1">The sequence shown here is derived from an EMBL/GenBank/DDBJ whole genome shotgun (WGS) entry which is preliminary data.</text>
</comment>
<name>A0ABQ5MX42_9MICC</name>
<keyword evidence="1" id="KW-0808">Transferase</keyword>
<keyword evidence="2" id="KW-1185">Reference proteome</keyword>